<gene>
    <name evidence="2" type="ordered locus">VIBHAR_01970</name>
</gene>
<name>A7MWB2_VIBC1</name>
<dbReference type="AlphaFoldDB" id="A7MWB2"/>
<accession>A7MWB2</accession>
<dbReference type="Proteomes" id="UP000008152">
    <property type="component" value="Chromosome I"/>
</dbReference>
<protein>
    <submittedName>
        <fullName evidence="2">Uncharacterized protein</fullName>
    </submittedName>
</protein>
<keyword evidence="1" id="KW-0732">Signal</keyword>
<dbReference type="PATRIC" id="fig|338187.36.peg.1892"/>
<organism evidence="2 3">
    <name type="scientific">Vibrio campbellii (strain ATCC BAA-1116)</name>
    <dbReference type="NCBI Taxonomy" id="2902295"/>
    <lineage>
        <taxon>Bacteria</taxon>
        <taxon>Pseudomonadati</taxon>
        <taxon>Pseudomonadota</taxon>
        <taxon>Gammaproteobacteria</taxon>
        <taxon>Vibrionales</taxon>
        <taxon>Vibrionaceae</taxon>
        <taxon>Vibrio</taxon>
    </lineage>
</organism>
<feature type="signal peptide" evidence="1">
    <location>
        <begin position="1"/>
        <end position="17"/>
    </location>
</feature>
<evidence type="ECO:0000313" key="2">
    <source>
        <dbReference type="EMBL" id="ABU70935.1"/>
    </source>
</evidence>
<evidence type="ECO:0000256" key="1">
    <source>
        <dbReference type="SAM" id="SignalP"/>
    </source>
</evidence>
<dbReference type="EMBL" id="CP000789">
    <property type="protein sequence ID" value="ABU70935.1"/>
    <property type="molecule type" value="Genomic_DNA"/>
</dbReference>
<dbReference type="Pfam" id="PF19454">
    <property type="entry name" value="DUF5992"/>
    <property type="match status" value="1"/>
</dbReference>
<dbReference type="KEGG" id="vha:VIBHAR_01970"/>
<dbReference type="RefSeq" id="WP_012127725.1">
    <property type="nucleotide sequence ID" value="NC_009783.1"/>
</dbReference>
<evidence type="ECO:0000313" key="3">
    <source>
        <dbReference type="Proteomes" id="UP000008152"/>
    </source>
</evidence>
<proteinExistence type="predicted"/>
<reference evidence="2 3" key="1">
    <citation type="submission" date="2007-08" db="EMBL/GenBank/DDBJ databases">
        <authorList>
            <consortium name="The Vibrio harveyi Genome Sequencing Project"/>
            <person name="Bassler B."/>
            <person name="Clifton S.W."/>
            <person name="Fulton L."/>
            <person name="Delehaunty K."/>
            <person name="Fronick C."/>
            <person name="Harrison M."/>
            <person name="Markivic C."/>
            <person name="Fulton R."/>
            <person name="Tin-Wollam A.-M."/>
            <person name="Shah N."/>
            <person name="Pepin K."/>
            <person name="Nash W."/>
            <person name="Thiruvilangam P."/>
            <person name="Bhonagiri V."/>
            <person name="Waters C."/>
            <person name="Tu K.C."/>
            <person name="Irgon J."/>
            <person name="Wilson R.K."/>
        </authorList>
    </citation>
    <scope>NUCLEOTIDE SEQUENCE [LARGE SCALE GENOMIC DNA]</scope>
    <source>
        <strain evidence="3">ATCC BAA-1116 / BB120</strain>
    </source>
</reference>
<sequence>MKKFVLPLLLFSTSALSGDIVNNGVITEVRNTGSNVDMFEIVVSNGTGPCSGKTIKFPRSDAVTKEVHDRAFSTALTAFASGSKVRVYNYRDDTCNHAVYISIRK</sequence>
<feature type="chain" id="PRO_5002711271" evidence="1">
    <location>
        <begin position="18"/>
        <end position="105"/>
    </location>
</feature>
<dbReference type="InterPro" id="IPR046034">
    <property type="entry name" value="DUF5992"/>
</dbReference>